<keyword evidence="1" id="KW-0812">Transmembrane</keyword>
<evidence type="ECO:0000256" key="1">
    <source>
        <dbReference type="SAM" id="Phobius"/>
    </source>
</evidence>
<comment type="caution">
    <text evidence="2">The sequence shown here is derived from an EMBL/GenBank/DDBJ whole genome shotgun (WGS) entry which is preliminary data.</text>
</comment>
<proteinExistence type="predicted"/>
<organism evidence="2 3">
    <name type="scientific">Candidatus Liptonbacteria bacterium GWB1_49_6</name>
    <dbReference type="NCBI Taxonomy" id="1798644"/>
    <lineage>
        <taxon>Bacteria</taxon>
        <taxon>Candidatus Liptoniibacteriota</taxon>
    </lineage>
</organism>
<dbReference type="Gene3D" id="3.40.50.2020">
    <property type="match status" value="1"/>
</dbReference>
<keyword evidence="1" id="KW-0472">Membrane</keyword>
<name>A0A1G2C873_9BACT</name>
<reference evidence="2 3" key="1">
    <citation type="journal article" date="2016" name="Nat. Commun.">
        <title>Thousands of microbial genomes shed light on interconnected biogeochemical processes in an aquifer system.</title>
        <authorList>
            <person name="Anantharaman K."/>
            <person name="Brown C.T."/>
            <person name="Hug L.A."/>
            <person name="Sharon I."/>
            <person name="Castelle C.J."/>
            <person name="Probst A.J."/>
            <person name="Thomas B.C."/>
            <person name="Singh A."/>
            <person name="Wilkins M.J."/>
            <person name="Karaoz U."/>
            <person name="Brodie E.L."/>
            <person name="Williams K.H."/>
            <person name="Hubbard S.S."/>
            <person name="Banfield J.F."/>
        </authorList>
    </citation>
    <scope>NUCLEOTIDE SEQUENCE [LARGE SCALE GENOMIC DNA]</scope>
</reference>
<gene>
    <name evidence="2" type="ORF">A2122_00025</name>
</gene>
<evidence type="ECO:0000313" key="2">
    <source>
        <dbReference type="EMBL" id="OGY96969.1"/>
    </source>
</evidence>
<feature type="transmembrane region" description="Helical" evidence="1">
    <location>
        <begin position="187"/>
        <end position="208"/>
    </location>
</feature>
<accession>A0A1G2C873</accession>
<evidence type="ECO:0000313" key="3">
    <source>
        <dbReference type="Proteomes" id="UP000176648"/>
    </source>
</evidence>
<dbReference type="SUPFAM" id="SSF53271">
    <property type="entry name" value="PRTase-like"/>
    <property type="match status" value="1"/>
</dbReference>
<dbReference type="Proteomes" id="UP000176648">
    <property type="component" value="Unassembled WGS sequence"/>
</dbReference>
<dbReference type="AlphaFoldDB" id="A0A1G2C873"/>
<dbReference type="InterPro" id="IPR029057">
    <property type="entry name" value="PRTase-like"/>
</dbReference>
<protein>
    <recommendedName>
        <fullName evidence="4">Phosphoribosyltransferase domain-containing protein</fullName>
    </recommendedName>
</protein>
<dbReference type="STRING" id="1798644.A2122_00025"/>
<sequence length="232" mass="26212">MDVPSGRKFSALDIEIVRLIGKYRFVRREEEPIRLVSGITSHVYVSGRESLTDHPDFEWLVGRKIAETIWKSFSYDTLPKCLIGIPVAGAALAQAAAMYTHDVPLMSFRSICHRTMRQIKKEHGTHHTWVDGAPDPMHYSYGAIDNTATNGGSKVKARTRLLEDGYPVNDMFWMIFVDRGQGAVPRLATLGFTNLIVVYILLDIVYAFGELGLWPKEHVKAVKEEMAVFQFP</sequence>
<keyword evidence="1" id="KW-1133">Transmembrane helix</keyword>
<evidence type="ECO:0008006" key="4">
    <source>
        <dbReference type="Google" id="ProtNLM"/>
    </source>
</evidence>
<dbReference type="EMBL" id="MHKU01000015">
    <property type="protein sequence ID" value="OGY96969.1"/>
    <property type="molecule type" value="Genomic_DNA"/>
</dbReference>